<keyword evidence="1" id="KW-0472">Membrane</keyword>
<sequence length="292" mass="33777">MYNLVRNLKKVYFDDIDEKPIHTKSLIIYSNEIAKASLIGALQRIAQFGELRNTLRAIIVTSASLFIIICYIVVNRHLIFHENAKIHRFYYAEYIYIPCLVISFAILILIHAMMCVALQNFRITIQLLGETAQIVIHRFLNTLNTFLSELECVAPIYGAENGLRHTRADFEPVVHRTEIPWKMFKKQLTFLEIYFHLSVTVPVCVQLPILLVTIACFVFTGIKTERKCLCHSSHRHVAYDNHEIDANFSGYRIPANVFPYRLYTILQVYVDFCGVAGTTIKTCIRLQFTIHD</sequence>
<comment type="caution">
    <text evidence="2">The sequence shown here is derived from an EMBL/GenBank/DDBJ whole genome shotgun (WGS) entry which is preliminary data.</text>
</comment>
<keyword evidence="1" id="KW-1133">Transmembrane helix</keyword>
<feature type="transmembrane region" description="Helical" evidence="1">
    <location>
        <begin position="94"/>
        <end position="118"/>
    </location>
</feature>
<reference evidence="2 3" key="1">
    <citation type="submission" date="2020-04" db="EMBL/GenBank/DDBJ databases">
        <authorList>
            <person name="Laetsch R D."/>
            <person name="Stevens L."/>
            <person name="Kumar S."/>
            <person name="Blaxter L. M."/>
        </authorList>
    </citation>
    <scope>NUCLEOTIDE SEQUENCE [LARGE SCALE GENOMIC DNA]</scope>
</reference>
<protein>
    <submittedName>
        <fullName evidence="2">Uncharacterized protein</fullName>
    </submittedName>
</protein>
<evidence type="ECO:0000256" key="1">
    <source>
        <dbReference type="SAM" id="Phobius"/>
    </source>
</evidence>
<evidence type="ECO:0000313" key="2">
    <source>
        <dbReference type="EMBL" id="CAB3398680.1"/>
    </source>
</evidence>
<evidence type="ECO:0000313" key="3">
    <source>
        <dbReference type="Proteomes" id="UP000494206"/>
    </source>
</evidence>
<organism evidence="2 3">
    <name type="scientific">Caenorhabditis bovis</name>
    <dbReference type="NCBI Taxonomy" id="2654633"/>
    <lineage>
        <taxon>Eukaryota</taxon>
        <taxon>Metazoa</taxon>
        <taxon>Ecdysozoa</taxon>
        <taxon>Nematoda</taxon>
        <taxon>Chromadorea</taxon>
        <taxon>Rhabditida</taxon>
        <taxon>Rhabditina</taxon>
        <taxon>Rhabditomorpha</taxon>
        <taxon>Rhabditoidea</taxon>
        <taxon>Rhabditidae</taxon>
        <taxon>Peloderinae</taxon>
        <taxon>Caenorhabditis</taxon>
    </lineage>
</organism>
<accession>A0A8S1EA69</accession>
<keyword evidence="3" id="KW-1185">Reference proteome</keyword>
<feature type="transmembrane region" description="Helical" evidence="1">
    <location>
        <begin position="54"/>
        <end position="74"/>
    </location>
</feature>
<name>A0A8S1EA69_9PELO</name>
<keyword evidence="1" id="KW-0812">Transmembrane</keyword>
<dbReference type="Proteomes" id="UP000494206">
    <property type="component" value="Unassembled WGS sequence"/>
</dbReference>
<feature type="transmembrane region" description="Helical" evidence="1">
    <location>
        <begin position="193"/>
        <end position="222"/>
    </location>
</feature>
<proteinExistence type="predicted"/>
<gene>
    <name evidence="2" type="ORF">CBOVIS_LOCUS1926</name>
</gene>
<dbReference type="AlphaFoldDB" id="A0A8S1EA69"/>
<dbReference type="EMBL" id="CADEPM010000001">
    <property type="protein sequence ID" value="CAB3398680.1"/>
    <property type="molecule type" value="Genomic_DNA"/>
</dbReference>